<comment type="cofactor">
    <cofactor evidence="1 7">
        <name>Mg(2+)</name>
        <dbReference type="ChEBI" id="CHEBI:18420"/>
    </cofactor>
</comment>
<keyword evidence="2 7" id="KW-0963">Cytoplasm</keyword>
<organism evidence="8 9">
    <name type="scientific">Maricaulis virginensis</name>
    <dbReference type="NCBI Taxonomy" id="144022"/>
    <lineage>
        <taxon>Bacteria</taxon>
        <taxon>Pseudomonadati</taxon>
        <taxon>Pseudomonadota</taxon>
        <taxon>Alphaproteobacteria</taxon>
        <taxon>Maricaulales</taxon>
        <taxon>Maricaulaceae</taxon>
        <taxon>Maricaulis</taxon>
    </lineage>
</organism>
<dbReference type="EMBL" id="BSFE01000003">
    <property type="protein sequence ID" value="GLK51804.1"/>
    <property type="molecule type" value="Genomic_DNA"/>
</dbReference>
<evidence type="ECO:0000256" key="6">
    <source>
        <dbReference type="ARBA" id="ARBA00047820"/>
    </source>
</evidence>
<dbReference type="RefSeq" id="WP_271186169.1">
    <property type="nucleotide sequence ID" value="NZ_BSFE01000003.1"/>
</dbReference>
<reference evidence="8" key="1">
    <citation type="journal article" date="2014" name="Int. J. Syst. Evol. Microbiol.">
        <title>Complete genome sequence of Corynebacterium casei LMG S-19264T (=DSM 44701T), isolated from a smear-ripened cheese.</title>
        <authorList>
            <consortium name="US DOE Joint Genome Institute (JGI-PGF)"/>
            <person name="Walter F."/>
            <person name="Albersmeier A."/>
            <person name="Kalinowski J."/>
            <person name="Ruckert C."/>
        </authorList>
    </citation>
    <scope>NUCLEOTIDE SEQUENCE</scope>
    <source>
        <strain evidence="8">VKM B-1513</strain>
    </source>
</reference>
<keyword evidence="5 7" id="KW-0460">Magnesium</keyword>
<evidence type="ECO:0000256" key="3">
    <source>
        <dbReference type="ARBA" id="ARBA00022723"/>
    </source>
</evidence>
<reference evidence="8" key="2">
    <citation type="submission" date="2023-01" db="EMBL/GenBank/DDBJ databases">
        <authorList>
            <person name="Sun Q."/>
            <person name="Evtushenko L."/>
        </authorList>
    </citation>
    <scope>NUCLEOTIDE SEQUENCE</scope>
    <source>
        <strain evidence="8">VKM B-1513</strain>
    </source>
</reference>
<keyword evidence="4 7" id="KW-0378">Hydrolase</keyword>
<name>A0A9W6IM51_9PROT</name>
<evidence type="ECO:0000313" key="9">
    <source>
        <dbReference type="Proteomes" id="UP001143486"/>
    </source>
</evidence>
<dbReference type="GO" id="GO:0005737">
    <property type="term" value="C:cytoplasm"/>
    <property type="evidence" value="ECO:0007669"/>
    <property type="project" value="UniProtKB-SubCell"/>
</dbReference>
<dbReference type="InterPro" id="IPR036649">
    <property type="entry name" value="Pyrophosphatase_sf"/>
</dbReference>
<gene>
    <name evidence="7 8" type="primary">ppa</name>
    <name evidence="8" type="ORF">GCM10017621_13120</name>
</gene>
<dbReference type="GO" id="GO:0004427">
    <property type="term" value="F:inorganic diphosphate phosphatase activity"/>
    <property type="evidence" value="ECO:0007669"/>
    <property type="project" value="UniProtKB-UniRule"/>
</dbReference>
<evidence type="ECO:0000256" key="4">
    <source>
        <dbReference type="ARBA" id="ARBA00022801"/>
    </source>
</evidence>
<dbReference type="FunFam" id="3.90.80.10:FF:000003">
    <property type="entry name" value="Inorganic pyrophosphatase"/>
    <property type="match status" value="1"/>
</dbReference>
<keyword evidence="9" id="KW-1185">Reference proteome</keyword>
<feature type="binding site" evidence="7">
    <location>
        <position position="71"/>
    </location>
    <ligand>
        <name>Mg(2+)</name>
        <dbReference type="ChEBI" id="CHEBI:18420"/>
        <label>1</label>
    </ligand>
</feature>
<feature type="binding site" evidence="7">
    <location>
        <position position="71"/>
    </location>
    <ligand>
        <name>Mg(2+)</name>
        <dbReference type="ChEBI" id="CHEBI:18420"/>
        <label>2</label>
    </ligand>
</feature>
<feature type="binding site" evidence="7">
    <location>
        <position position="30"/>
    </location>
    <ligand>
        <name>substrate</name>
    </ligand>
</feature>
<evidence type="ECO:0000256" key="7">
    <source>
        <dbReference type="HAMAP-Rule" id="MF_00209"/>
    </source>
</evidence>
<evidence type="ECO:0000256" key="5">
    <source>
        <dbReference type="ARBA" id="ARBA00022842"/>
    </source>
</evidence>
<sequence>MRIDKISAGENPPEDINVIIEVPVGGQPVKYEMDKDAGTLFVDRYLHTPMSYPCNYGFMPHTLSEDGDPIDVMIIGHTTLVPGCVVRARPIGVLMMEDESGLDEKILCVPHHKLSPLYDEIKEYGDVAQPQLMRIKHFFEHYKDLEPNKWVKVTGWGDSAKARQLILESIERAGPDA</sequence>
<dbReference type="Pfam" id="PF00719">
    <property type="entry name" value="Pyrophosphatase"/>
    <property type="match status" value="1"/>
</dbReference>
<comment type="subcellular location">
    <subcellularLocation>
        <location evidence="7">Cytoplasm</location>
    </subcellularLocation>
</comment>
<dbReference type="Gene3D" id="3.90.80.10">
    <property type="entry name" value="Inorganic pyrophosphatase"/>
    <property type="match status" value="1"/>
</dbReference>
<dbReference type="Proteomes" id="UP001143486">
    <property type="component" value="Unassembled WGS sequence"/>
</dbReference>
<dbReference type="AlphaFoldDB" id="A0A9W6IM51"/>
<feature type="binding site" evidence="7">
    <location>
        <position position="66"/>
    </location>
    <ligand>
        <name>Mg(2+)</name>
        <dbReference type="ChEBI" id="CHEBI:18420"/>
        <label>1</label>
    </ligand>
</feature>
<evidence type="ECO:0000256" key="1">
    <source>
        <dbReference type="ARBA" id="ARBA00001946"/>
    </source>
</evidence>
<dbReference type="EC" id="3.6.1.1" evidence="7"/>
<dbReference type="SUPFAM" id="SSF50324">
    <property type="entry name" value="Inorganic pyrophosphatase"/>
    <property type="match status" value="1"/>
</dbReference>
<feature type="binding site" evidence="7">
    <location>
        <position position="56"/>
    </location>
    <ligand>
        <name>substrate</name>
    </ligand>
</feature>
<keyword evidence="3 7" id="KW-0479">Metal-binding</keyword>
<comment type="subunit">
    <text evidence="7">Homohexamer.</text>
</comment>
<evidence type="ECO:0000256" key="2">
    <source>
        <dbReference type="ARBA" id="ARBA00022490"/>
    </source>
</evidence>
<protein>
    <recommendedName>
        <fullName evidence="7">Inorganic pyrophosphatase</fullName>
        <ecNumber evidence="7">3.6.1.1</ecNumber>
    </recommendedName>
    <alternativeName>
        <fullName evidence="7">Pyrophosphate phospho-hydrolase</fullName>
        <shortName evidence="7">PPase</shortName>
    </alternativeName>
</protein>
<evidence type="ECO:0000313" key="8">
    <source>
        <dbReference type="EMBL" id="GLK51804.1"/>
    </source>
</evidence>
<comment type="similarity">
    <text evidence="7">Belongs to the PPase family.</text>
</comment>
<comment type="catalytic activity">
    <reaction evidence="6 7">
        <text>diphosphate + H2O = 2 phosphate + H(+)</text>
        <dbReference type="Rhea" id="RHEA:24576"/>
        <dbReference type="ChEBI" id="CHEBI:15377"/>
        <dbReference type="ChEBI" id="CHEBI:15378"/>
        <dbReference type="ChEBI" id="CHEBI:33019"/>
        <dbReference type="ChEBI" id="CHEBI:43474"/>
        <dbReference type="EC" id="3.6.1.1"/>
    </reaction>
</comment>
<feature type="binding site" evidence="7">
    <location>
        <position position="44"/>
    </location>
    <ligand>
        <name>substrate</name>
    </ligand>
</feature>
<dbReference type="GO" id="GO:0006796">
    <property type="term" value="P:phosphate-containing compound metabolic process"/>
    <property type="evidence" value="ECO:0007669"/>
    <property type="project" value="InterPro"/>
</dbReference>
<comment type="caution">
    <text evidence="8">The sequence shown here is derived from an EMBL/GenBank/DDBJ whole genome shotgun (WGS) entry which is preliminary data.</text>
</comment>
<dbReference type="HAMAP" id="MF_00209">
    <property type="entry name" value="Inorganic_PPase"/>
    <property type="match status" value="1"/>
</dbReference>
<proteinExistence type="inferred from homology"/>
<feature type="binding site" evidence="7">
    <location>
        <position position="142"/>
    </location>
    <ligand>
        <name>substrate</name>
    </ligand>
</feature>
<feature type="binding site" evidence="7">
    <location>
        <position position="103"/>
    </location>
    <ligand>
        <name>Mg(2+)</name>
        <dbReference type="ChEBI" id="CHEBI:18420"/>
        <label>1</label>
    </ligand>
</feature>
<dbReference type="NCBIfam" id="NF002317">
    <property type="entry name" value="PRK01250.1"/>
    <property type="match status" value="1"/>
</dbReference>
<comment type="function">
    <text evidence="7">Catalyzes the hydrolysis of inorganic pyrophosphate (PPi) forming two phosphate ions.</text>
</comment>
<dbReference type="InterPro" id="IPR008162">
    <property type="entry name" value="Pyrophosphatase"/>
</dbReference>
<dbReference type="PANTHER" id="PTHR10286">
    <property type="entry name" value="INORGANIC PYROPHOSPHATASE"/>
    <property type="match status" value="1"/>
</dbReference>
<accession>A0A9W6IM51</accession>
<dbReference type="GO" id="GO:0000287">
    <property type="term" value="F:magnesium ion binding"/>
    <property type="evidence" value="ECO:0007669"/>
    <property type="project" value="UniProtKB-UniRule"/>
</dbReference>
<dbReference type="CDD" id="cd00412">
    <property type="entry name" value="pyrophosphatase"/>
    <property type="match status" value="1"/>
</dbReference>
<dbReference type="PROSITE" id="PS00387">
    <property type="entry name" value="PPASE"/>
    <property type="match status" value="1"/>
</dbReference>